<evidence type="ECO:0000313" key="2">
    <source>
        <dbReference type="Proteomes" id="UP000265703"/>
    </source>
</evidence>
<name>A0A397S8K7_9GLOM</name>
<sequence>MINSILNRQPRRITLDRLIITNDNDTEELTLDPSKIEQYTINHFQNLGNTSEETPYNSSTHHDLPPEWSAIYTPKTHIQDEWYNSICNPITLTEVQDTLSSLSNNKASSPSSITYEDLKHLDLHSKQFLVEFFNMILINNTYPSEWNEALLFPIPKPKDWNCHINNTYPIVLLETTRKLLVKILTI</sequence>
<accession>A0A397S8K7</accession>
<dbReference type="Proteomes" id="UP000265703">
    <property type="component" value="Unassembled WGS sequence"/>
</dbReference>
<organism evidence="1 2">
    <name type="scientific">Glomus cerebriforme</name>
    <dbReference type="NCBI Taxonomy" id="658196"/>
    <lineage>
        <taxon>Eukaryota</taxon>
        <taxon>Fungi</taxon>
        <taxon>Fungi incertae sedis</taxon>
        <taxon>Mucoromycota</taxon>
        <taxon>Glomeromycotina</taxon>
        <taxon>Glomeromycetes</taxon>
        <taxon>Glomerales</taxon>
        <taxon>Glomeraceae</taxon>
        <taxon>Glomus</taxon>
    </lineage>
</organism>
<dbReference type="AlphaFoldDB" id="A0A397S8K7"/>
<comment type="caution">
    <text evidence="1">The sequence shown here is derived from an EMBL/GenBank/DDBJ whole genome shotgun (WGS) entry which is preliminary data.</text>
</comment>
<dbReference type="OrthoDB" id="7697103at2759"/>
<proteinExistence type="predicted"/>
<keyword evidence="2" id="KW-1185">Reference proteome</keyword>
<dbReference type="EMBL" id="QKYT01000929">
    <property type="protein sequence ID" value="RIA80635.1"/>
    <property type="molecule type" value="Genomic_DNA"/>
</dbReference>
<dbReference type="PANTHER" id="PTHR19446">
    <property type="entry name" value="REVERSE TRANSCRIPTASES"/>
    <property type="match status" value="1"/>
</dbReference>
<gene>
    <name evidence="1" type="ORF">C1645_838354</name>
</gene>
<evidence type="ECO:0008006" key="3">
    <source>
        <dbReference type="Google" id="ProtNLM"/>
    </source>
</evidence>
<reference evidence="1 2" key="1">
    <citation type="submission" date="2018-06" db="EMBL/GenBank/DDBJ databases">
        <title>Comparative genomics reveals the genomic features of Rhizophagus irregularis, R. cerebriforme, R. diaphanum and Gigaspora rosea, and their symbiotic lifestyle signature.</title>
        <authorList>
            <person name="Morin E."/>
            <person name="San Clemente H."/>
            <person name="Chen E.C.H."/>
            <person name="De La Providencia I."/>
            <person name="Hainaut M."/>
            <person name="Kuo A."/>
            <person name="Kohler A."/>
            <person name="Murat C."/>
            <person name="Tang N."/>
            <person name="Roy S."/>
            <person name="Loubradou J."/>
            <person name="Henrissat B."/>
            <person name="Grigoriev I.V."/>
            <person name="Corradi N."/>
            <person name="Roux C."/>
            <person name="Martin F.M."/>
        </authorList>
    </citation>
    <scope>NUCLEOTIDE SEQUENCE [LARGE SCALE GENOMIC DNA]</scope>
    <source>
        <strain evidence="1 2">DAOM 227022</strain>
    </source>
</reference>
<evidence type="ECO:0000313" key="1">
    <source>
        <dbReference type="EMBL" id="RIA80635.1"/>
    </source>
</evidence>
<protein>
    <recommendedName>
        <fullName evidence="3">Reverse transcriptase domain-containing protein</fullName>
    </recommendedName>
</protein>